<keyword evidence="10" id="KW-0997">Cell inner membrane</keyword>
<dbReference type="GO" id="GO:0032153">
    <property type="term" value="C:cell division site"/>
    <property type="evidence" value="ECO:0007669"/>
    <property type="project" value="TreeGrafter"/>
</dbReference>
<dbReference type="Gene3D" id="3.30.70.3040">
    <property type="match status" value="1"/>
</dbReference>
<evidence type="ECO:0000259" key="12">
    <source>
        <dbReference type="Pfam" id="PF02687"/>
    </source>
</evidence>
<dbReference type="Proteomes" id="UP000198729">
    <property type="component" value="Unassembled WGS sequence"/>
</dbReference>
<evidence type="ECO:0000313" key="14">
    <source>
        <dbReference type="EMBL" id="SCZ85777.1"/>
    </source>
</evidence>
<feature type="domain" description="FtsX extracellular" evidence="13">
    <location>
        <begin position="62"/>
        <end position="154"/>
    </location>
</feature>
<evidence type="ECO:0000256" key="1">
    <source>
        <dbReference type="ARBA" id="ARBA00004651"/>
    </source>
</evidence>
<evidence type="ECO:0000256" key="7">
    <source>
        <dbReference type="ARBA" id="ARBA00022989"/>
    </source>
</evidence>
<keyword evidence="7 11" id="KW-1133">Transmembrane helix</keyword>
<feature type="transmembrane region" description="Helical" evidence="11">
    <location>
        <begin position="222"/>
        <end position="248"/>
    </location>
</feature>
<dbReference type="AlphaFoldDB" id="A0A1G5SFK5"/>
<feature type="transmembrane region" description="Helical" evidence="11">
    <location>
        <begin position="268"/>
        <end position="292"/>
    </location>
</feature>
<dbReference type="GO" id="GO:0051301">
    <property type="term" value="P:cell division"/>
    <property type="evidence" value="ECO:0007669"/>
    <property type="project" value="UniProtKB-KW"/>
</dbReference>
<evidence type="ECO:0000256" key="10">
    <source>
        <dbReference type="PIRNR" id="PIRNR003097"/>
    </source>
</evidence>
<dbReference type="InterPro" id="IPR003838">
    <property type="entry name" value="ABC3_permease_C"/>
</dbReference>
<keyword evidence="5 10" id="KW-0132">Cell division</keyword>
<proteinExistence type="inferred from homology"/>
<evidence type="ECO:0000256" key="8">
    <source>
        <dbReference type="ARBA" id="ARBA00023136"/>
    </source>
</evidence>
<dbReference type="EMBL" id="FMWO01000049">
    <property type="protein sequence ID" value="SCZ85777.1"/>
    <property type="molecule type" value="Genomic_DNA"/>
</dbReference>
<feature type="transmembrane region" description="Helical" evidence="11">
    <location>
        <begin position="170"/>
        <end position="191"/>
    </location>
</feature>
<dbReference type="OrthoDB" id="9813411at2"/>
<dbReference type="Pfam" id="PF02687">
    <property type="entry name" value="FtsX"/>
    <property type="match status" value="1"/>
</dbReference>
<keyword evidence="4 10" id="KW-1003">Cell membrane</keyword>
<dbReference type="Pfam" id="PF18075">
    <property type="entry name" value="FtsX_ECD"/>
    <property type="match status" value="1"/>
</dbReference>
<accession>A0A1G5SFK5</accession>
<keyword evidence="9 10" id="KW-0131">Cell cycle</keyword>
<feature type="domain" description="ABC3 transporter permease C-terminal" evidence="12">
    <location>
        <begin position="177"/>
        <end position="294"/>
    </location>
</feature>
<dbReference type="PIRSF" id="PIRSF003097">
    <property type="entry name" value="FtsX"/>
    <property type="match status" value="1"/>
</dbReference>
<evidence type="ECO:0000256" key="2">
    <source>
        <dbReference type="ARBA" id="ARBA00007379"/>
    </source>
</evidence>
<evidence type="ECO:0000313" key="15">
    <source>
        <dbReference type="Proteomes" id="UP000198729"/>
    </source>
</evidence>
<feature type="transmembrane region" description="Helical" evidence="11">
    <location>
        <begin position="27"/>
        <end position="47"/>
    </location>
</feature>
<sequence>MNRWLRQHWLAAVRAFEMLTSSPTSSLLSIVVIGIVLSFPAGILLTLDNLRAVAGQSLESQQLSVLLDTKAASDDIERINTNLEKIPIIAYFQFVSKEVALQQLQQEAELAEIMRNIEQNPLPDVFVVNLEKVTVDEIEMLRTAILSWPKIAHVLVDTDWARKLNAILDLGRIIAIMLATLFGAALVFAVFNMIRLQILTRGDEIKVSRLVGATDSYIRRPFLYFGAIQGLAGALLTWLILAAGIAQINRALFELARLYEATFRLDHFVWLDSLALLAIAVGLGWLGAYVSVTRYLLRSDSI</sequence>
<comment type="similarity">
    <text evidence="2 10">Belongs to the ABC-4 integral membrane protein family. FtsX subfamily.</text>
</comment>
<comment type="subcellular location">
    <subcellularLocation>
        <location evidence="10">Cell inner membrane</location>
    </subcellularLocation>
    <subcellularLocation>
        <location evidence="1">Cell membrane</location>
        <topology evidence="1">Multi-pass membrane protein</topology>
    </subcellularLocation>
</comment>
<evidence type="ECO:0000256" key="4">
    <source>
        <dbReference type="ARBA" id="ARBA00022475"/>
    </source>
</evidence>
<comment type="function">
    <text evidence="10">Part of the ABC transporter FtsEX involved in cellular division.</text>
</comment>
<evidence type="ECO:0000256" key="9">
    <source>
        <dbReference type="ARBA" id="ARBA00023306"/>
    </source>
</evidence>
<dbReference type="RefSeq" id="WP_090286367.1">
    <property type="nucleotide sequence ID" value="NZ_FMWO01000049.1"/>
</dbReference>
<reference evidence="14 15" key="1">
    <citation type="submission" date="2016-10" db="EMBL/GenBank/DDBJ databases">
        <authorList>
            <person name="de Groot N.N."/>
        </authorList>
    </citation>
    <scope>NUCLEOTIDE SEQUENCE [LARGE SCALE GENOMIC DNA]</scope>
    <source>
        <strain evidence="14">1</strain>
    </source>
</reference>
<evidence type="ECO:0000256" key="5">
    <source>
        <dbReference type="ARBA" id="ARBA00022618"/>
    </source>
</evidence>
<dbReference type="InterPro" id="IPR040690">
    <property type="entry name" value="FtsX_ECD"/>
</dbReference>
<evidence type="ECO:0000256" key="6">
    <source>
        <dbReference type="ARBA" id="ARBA00022692"/>
    </source>
</evidence>
<keyword evidence="15" id="KW-1185">Reference proteome</keyword>
<organism evidence="14 15">
    <name type="scientific">Nitrosomonas mobilis</name>
    <dbReference type="NCBI Taxonomy" id="51642"/>
    <lineage>
        <taxon>Bacteria</taxon>
        <taxon>Pseudomonadati</taxon>
        <taxon>Pseudomonadota</taxon>
        <taxon>Betaproteobacteria</taxon>
        <taxon>Nitrosomonadales</taxon>
        <taxon>Nitrosomonadaceae</taxon>
        <taxon>Nitrosomonas</taxon>
    </lineage>
</organism>
<dbReference type="PANTHER" id="PTHR47755">
    <property type="entry name" value="CELL DIVISION PROTEIN FTSX"/>
    <property type="match status" value="1"/>
</dbReference>
<evidence type="ECO:0000256" key="11">
    <source>
        <dbReference type="SAM" id="Phobius"/>
    </source>
</evidence>
<name>A0A1G5SFK5_9PROT</name>
<keyword evidence="6 11" id="KW-0812">Transmembrane</keyword>
<evidence type="ECO:0000256" key="3">
    <source>
        <dbReference type="ARBA" id="ARBA00021907"/>
    </source>
</evidence>
<dbReference type="GO" id="GO:0005886">
    <property type="term" value="C:plasma membrane"/>
    <property type="evidence" value="ECO:0007669"/>
    <property type="project" value="UniProtKB-SubCell"/>
</dbReference>
<gene>
    <name evidence="14" type="ORF">NSMM_410012</name>
</gene>
<dbReference type="InterPro" id="IPR004513">
    <property type="entry name" value="FtsX"/>
</dbReference>
<protein>
    <recommendedName>
        <fullName evidence="3 10">Cell division protein FtsX</fullName>
    </recommendedName>
</protein>
<evidence type="ECO:0000259" key="13">
    <source>
        <dbReference type="Pfam" id="PF18075"/>
    </source>
</evidence>
<dbReference type="PANTHER" id="PTHR47755:SF1">
    <property type="entry name" value="CELL DIVISION PROTEIN FTSX"/>
    <property type="match status" value="1"/>
</dbReference>
<keyword evidence="8 10" id="KW-0472">Membrane</keyword>
<dbReference type="STRING" id="51642.NSMM_410012"/>